<protein>
    <recommendedName>
        <fullName evidence="4">Developmental regulator protein</fullName>
    </recommendedName>
</protein>
<dbReference type="EMBL" id="ML996691">
    <property type="protein sequence ID" value="KAF2402417.1"/>
    <property type="molecule type" value="Genomic_DNA"/>
</dbReference>
<evidence type="ECO:0000256" key="1">
    <source>
        <dbReference type="SAM" id="MobiDB-lite"/>
    </source>
</evidence>
<proteinExistence type="predicted"/>
<evidence type="ECO:0000313" key="2">
    <source>
        <dbReference type="EMBL" id="KAF2402417.1"/>
    </source>
</evidence>
<evidence type="ECO:0000313" key="3">
    <source>
        <dbReference type="Proteomes" id="UP000799640"/>
    </source>
</evidence>
<dbReference type="Proteomes" id="UP000799640">
    <property type="component" value="Unassembled WGS sequence"/>
</dbReference>
<dbReference type="OrthoDB" id="371463at2759"/>
<reference evidence="2" key="1">
    <citation type="journal article" date="2020" name="Stud. Mycol.">
        <title>101 Dothideomycetes genomes: a test case for predicting lifestyles and emergence of pathogens.</title>
        <authorList>
            <person name="Haridas S."/>
            <person name="Albert R."/>
            <person name="Binder M."/>
            <person name="Bloem J."/>
            <person name="Labutti K."/>
            <person name="Salamov A."/>
            <person name="Andreopoulos B."/>
            <person name="Baker S."/>
            <person name="Barry K."/>
            <person name="Bills G."/>
            <person name="Bluhm B."/>
            <person name="Cannon C."/>
            <person name="Castanera R."/>
            <person name="Culley D."/>
            <person name="Daum C."/>
            <person name="Ezra D."/>
            <person name="Gonzalez J."/>
            <person name="Henrissat B."/>
            <person name="Kuo A."/>
            <person name="Liang C."/>
            <person name="Lipzen A."/>
            <person name="Lutzoni F."/>
            <person name="Magnuson J."/>
            <person name="Mondo S."/>
            <person name="Nolan M."/>
            <person name="Ohm R."/>
            <person name="Pangilinan J."/>
            <person name="Park H.-J."/>
            <person name="Ramirez L."/>
            <person name="Alfaro M."/>
            <person name="Sun H."/>
            <person name="Tritt A."/>
            <person name="Yoshinaga Y."/>
            <person name="Zwiers L.-H."/>
            <person name="Turgeon B."/>
            <person name="Goodwin S."/>
            <person name="Spatafora J."/>
            <person name="Crous P."/>
            <person name="Grigoriev I."/>
        </authorList>
    </citation>
    <scope>NUCLEOTIDE SEQUENCE</scope>
    <source>
        <strain evidence="2">CBS 262.69</strain>
    </source>
</reference>
<feature type="region of interest" description="Disordered" evidence="1">
    <location>
        <begin position="168"/>
        <end position="201"/>
    </location>
</feature>
<gene>
    <name evidence="2" type="ORF">EJ06DRAFT_338162</name>
</gene>
<accession>A0A6G1I2Y2</accession>
<dbReference type="AlphaFoldDB" id="A0A6G1I2Y2"/>
<evidence type="ECO:0008006" key="4">
    <source>
        <dbReference type="Google" id="ProtNLM"/>
    </source>
</evidence>
<sequence length="274" mass="30196">MPTYLVHGFRWPRPLIRIHIILQNLDDAAAEWLMAPETRQVLLDNFSTLYPELMTALPNLRFVEQYDPTDETVESKSQPFAYVADVVHEVKLGCEVDEVRGKGVANDTWSALLELRDKLAPEEKVAWFVVVCGDTERWAPPLPLEATSFNELNISATKANKAKSIKNGIGLFSPKSTGSGGSNPRFSDERPTTSRPSTAKGIKNFFALRKTKSSKSLRSQAMYQDTDIPAMPLSQHPPLPNGPYTGRGHTNGIKGMNGIHGHHQHIGSAPGTAV</sequence>
<name>A0A6G1I2Y2_9PEZI</name>
<keyword evidence="3" id="KW-1185">Reference proteome</keyword>
<feature type="compositionally biased region" description="Polar residues" evidence="1">
    <location>
        <begin position="174"/>
        <end position="185"/>
    </location>
</feature>
<organism evidence="2 3">
    <name type="scientific">Trichodelitschia bisporula</name>
    <dbReference type="NCBI Taxonomy" id="703511"/>
    <lineage>
        <taxon>Eukaryota</taxon>
        <taxon>Fungi</taxon>
        <taxon>Dikarya</taxon>
        <taxon>Ascomycota</taxon>
        <taxon>Pezizomycotina</taxon>
        <taxon>Dothideomycetes</taxon>
        <taxon>Dothideomycetes incertae sedis</taxon>
        <taxon>Phaeotrichales</taxon>
        <taxon>Phaeotrichaceae</taxon>
        <taxon>Trichodelitschia</taxon>
    </lineage>
</organism>